<reference evidence="4 5" key="1">
    <citation type="submission" date="2016-04" db="EMBL/GenBank/DDBJ databases">
        <title>ATOL: Assembling a taxonomically balanced genome-scale reconstruction of the evolutionary history of the Enterobacteriaceae.</title>
        <authorList>
            <person name="Plunkett G.III."/>
            <person name="Neeno-Eckwall E.C."/>
            <person name="Glasner J.D."/>
            <person name="Perna N.T."/>
        </authorList>
    </citation>
    <scope>NUCLEOTIDE SEQUENCE [LARGE SCALE GENOMIC DNA]</scope>
    <source>
        <strain evidence="4 5">ATCC 51604</strain>
    </source>
</reference>
<feature type="region of interest" description="Disordered" evidence="3">
    <location>
        <begin position="85"/>
        <end position="105"/>
    </location>
</feature>
<dbReference type="Pfam" id="PF04221">
    <property type="entry name" value="RelB"/>
    <property type="match status" value="1"/>
</dbReference>
<dbReference type="InterPro" id="IPR013321">
    <property type="entry name" value="Arc_rbn_hlx_hlx"/>
</dbReference>
<dbReference type="AlphaFoldDB" id="A0A1B7HWV2"/>
<comment type="caution">
    <text evidence="4">The sequence shown here is derived from an EMBL/GenBank/DDBJ whole genome shotgun (WGS) entry which is preliminary data.</text>
</comment>
<dbReference type="GO" id="GO:0000987">
    <property type="term" value="F:cis-regulatory region sequence-specific DNA binding"/>
    <property type="evidence" value="ECO:0007669"/>
    <property type="project" value="InterPro"/>
</dbReference>
<gene>
    <name evidence="4" type="ORF">M977_02664</name>
</gene>
<dbReference type="EMBL" id="LXEP01000026">
    <property type="protein sequence ID" value="OAT20134.1"/>
    <property type="molecule type" value="Genomic_DNA"/>
</dbReference>
<dbReference type="NCBIfam" id="TIGR02384">
    <property type="entry name" value="RelB_DinJ"/>
    <property type="match status" value="1"/>
</dbReference>
<dbReference type="RefSeq" id="WP_064515814.1">
    <property type="nucleotide sequence ID" value="NZ_LXEP01000026.1"/>
</dbReference>
<sequence length="105" mass="11784">MDSVIRTRIDSQTKQKATEILENCGLTMSTALRLFVEQVVINEGLPFDINRNPSPRLLQAMRETQEILHNGKNGFSDVNEQMDALNDGQQQTSEAAVSDKTHKIL</sequence>
<dbReference type="Proteomes" id="UP000078504">
    <property type="component" value="Unassembled WGS sequence"/>
</dbReference>
<evidence type="ECO:0000313" key="4">
    <source>
        <dbReference type="EMBL" id="OAT20134.1"/>
    </source>
</evidence>
<accession>A0A1B7HWV2</accession>
<proteinExistence type="inferred from homology"/>
<evidence type="ECO:0000256" key="3">
    <source>
        <dbReference type="SAM" id="MobiDB-lite"/>
    </source>
</evidence>
<dbReference type="PATRIC" id="fig|1354253.4.peg.2708"/>
<evidence type="ECO:0000256" key="1">
    <source>
        <dbReference type="ARBA" id="ARBA00010562"/>
    </source>
</evidence>
<dbReference type="GO" id="GO:0015643">
    <property type="term" value="F:toxic substance binding"/>
    <property type="evidence" value="ECO:0007669"/>
    <property type="project" value="InterPro"/>
</dbReference>
<evidence type="ECO:0008006" key="6">
    <source>
        <dbReference type="Google" id="ProtNLM"/>
    </source>
</evidence>
<dbReference type="GO" id="GO:0006351">
    <property type="term" value="P:DNA-templated transcription"/>
    <property type="evidence" value="ECO:0007669"/>
    <property type="project" value="TreeGrafter"/>
</dbReference>
<dbReference type="GO" id="GO:0044010">
    <property type="term" value="P:single-species biofilm formation"/>
    <property type="evidence" value="ECO:0007669"/>
    <property type="project" value="InterPro"/>
</dbReference>
<dbReference type="PANTHER" id="PTHR38781">
    <property type="entry name" value="ANTITOXIN DINJ-RELATED"/>
    <property type="match status" value="1"/>
</dbReference>
<evidence type="ECO:0000256" key="2">
    <source>
        <dbReference type="ARBA" id="ARBA00022649"/>
    </source>
</evidence>
<dbReference type="PIRSF" id="PIRSF003108">
    <property type="entry name" value="DinJ"/>
    <property type="match status" value="1"/>
</dbReference>
<dbReference type="InterPro" id="IPR026262">
    <property type="entry name" value="DinJ"/>
</dbReference>
<organism evidence="4 5">
    <name type="scientific">Buttiauxella gaviniae ATCC 51604</name>
    <dbReference type="NCBI Taxonomy" id="1354253"/>
    <lineage>
        <taxon>Bacteria</taxon>
        <taxon>Pseudomonadati</taxon>
        <taxon>Pseudomonadota</taxon>
        <taxon>Gammaproteobacteria</taxon>
        <taxon>Enterobacterales</taxon>
        <taxon>Enterobacteriaceae</taxon>
        <taxon>Buttiauxella</taxon>
    </lineage>
</organism>
<dbReference type="PANTHER" id="PTHR38781:SF1">
    <property type="entry name" value="ANTITOXIN DINJ-RELATED"/>
    <property type="match status" value="1"/>
</dbReference>
<evidence type="ECO:0000313" key="5">
    <source>
        <dbReference type="Proteomes" id="UP000078504"/>
    </source>
</evidence>
<dbReference type="InterPro" id="IPR007337">
    <property type="entry name" value="RelB/DinJ"/>
</dbReference>
<dbReference type="GO" id="GO:0006355">
    <property type="term" value="P:regulation of DNA-templated transcription"/>
    <property type="evidence" value="ECO:0007669"/>
    <property type="project" value="InterPro"/>
</dbReference>
<name>A0A1B7HWV2_9ENTR</name>
<dbReference type="Gene3D" id="1.10.1220.10">
    <property type="entry name" value="Met repressor-like"/>
    <property type="match status" value="1"/>
</dbReference>
<comment type="similarity">
    <text evidence="1">Belongs to the RelB/DinJ antitoxin family.</text>
</comment>
<keyword evidence="2" id="KW-1277">Toxin-antitoxin system</keyword>
<protein>
    <recommendedName>
        <fullName evidence="6">DNA-damage-inducible protein J</fullName>
    </recommendedName>
</protein>